<dbReference type="Proteomes" id="UP000011715">
    <property type="component" value="Unassembled WGS sequence"/>
</dbReference>
<dbReference type="EMBL" id="ADBL01002664">
    <property type="status" value="NOT_ANNOTATED_CDS"/>
    <property type="molecule type" value="Genomic_DNA"/>
</dbReference>
<dbReference type="AlphaFoldDB" id="A0A0C4EDI4"/>
<evidence type="ECO:0000256" key="6">
    <source>
        <dbReference type="ARBA" id="ARBA00022691"/>
    </source>
</evidence>
<dbReference type="EMBL" id="GL876978">
    <property type="protein sequence ID" value="KLU91835.1"/>
    <property type="molecule type" value="Genomic_DNA"/>
</dbReference>
<evidence type="ECO:0000313" key="12">
    <source>
        <dbReference type="Proteomes" id="UP000011715"/>
    </source>
</evidence>
<dbReference type="SMART" id="SM00317">
    <property type="entry name" value="SET"/>
    <property type="match status" value="1"/>
</dbReference>
<dbReference type="VEuPathDB" id="FungiDB:MAPG_10784"/>
<accession>A0A0C4EDI4</accession>
<dbReference type="InterPro" id="IPR046341">
    <property type="entry name" value="SET_dom_sf"/>
</dbReference>
<dbReference type="PANTHER" id="PTHR22884">
    <property type="entry name" value="SET DOMAIN PROTEINS"/>
    <property type="match status" value="1"/>
</dbReference>
<dbReference type="EnsemblFungi" id="MAPG_10784T0">
    <property type="protein sequence ID" value="MAPG_10784T0"/>
    <property type="gene ID" value="MAPG_10784"/>
</dbReference>
<dbReference type="Pfam" id="PF00856">
    <property type="entry name" value="SET"/>
    <property type="match status" value="1"/>
</dbReference>
<evidence type="ECO:0000256" key="7">
    <source>
        <dbReference type="ARBA" id="ARBA00023242"/>
    </source>
</evidence>
<feature type="compositionally biased region" description="Basic and acidic residues" evidence="8">
    <location>
        <begin position="256"/>
        <end position="277"/>
    </location>
</feature>
<feature type="region of interest" description="Disordered" evidence="8">
    <location>
        <begin position="186"/>
        <end position="219"/>
    </location>
</feature>
<dbReference type="eggNOG" id="KOG1815">
    <property type="taxonomic scope" value="Eukaryota"/>
</dbReference>
<evidence type="ECO:0000256" key="8">
    <source>
        <dbReference type="SAM" id="MobiDB-lite"/>
    </source>
</evidence>
<feature type="compositionally biased region" description="Low complexity" evidence="8">
    <location>
        <begin position="195"/>
        <end position="213"/>
    </location>
</feature>
<keyword evidence="4" id="KW-0489">Methyltransferase</keyword>
<feature type="domain" description="SET" evidence="9">
    <location>
        <begin position="26"/>
        <end position="151"/>
    </location>
</feature>
<reference evidence="10" key="1">
    <citation type="submission" date="2010-05" db="EMBL/GenBank/DDBJ databases">
        <title>The Genome Sequence of Magnaporthe poae strain ATCC 64411.</title>
        <authorList>
            <consortium name="The Broad Institute Genome Sequencing Platform"/>
            <consortium name="Broad Institute Genome Sequencing Center for Infectious Disease"/>
            <person name="Ma L.-J."/>
            <person name="Dead R."/>
            <person name="Young S."/>
            <person name="Zeng Q."/>
            <person name="Koehrsen M."/>
            <person name="Alvarado L."/>
            <person name="Berlin A."/>
            <person name="Chapman S.B."/>
            <person name="Chen Z."/>
            <person name="Freedman E."/>
            <person name="Gellesch M."/>
            <person name="Goldberg J."/>
            <person name="Griggs A."/>
            <person name="Gujja S."/>
            <person name="Heilman E.R."/>
            <person name="Heiman D."/>
            <person name="Hepburn T."/>
            <person name="Howarth C."/>
            <person name="Jen D."/>
            <person name="Larson L."/>
            <person name="Mehta T."/>
            <person name="Neiman D."/>
            <person name="Pearson M."/>
            <person name="Roberts A."/>
            <person name="Saif S."/>
            <person name="Shea T."/>
            <person name="Shenoy N."/>
            <person name="Sisk P."/>
            <person name="Stolte C."/>
            <person name="Sykes S."/>
            <person name="Walk T."/>
            <person name="White J."/>
            <person name="Yandava C."/>
            <person name="Haas B."/>
            <person name="Nusbaum C."/>
            <person name="Birren B."/>
        </authorList>
    </citation>
    <scope>NUCLEOTIDE SEQUENCE</scope>
    <source>
        <strain evidence="10">ATCC 64411</strain>
    </source>
</reference>
<sequence length="529" mass="58712">MARHNCVQTRSYMAPGCGLASHRPSPNLAQLRQIVQQLLSTHGELLVKQVLGGMLNTFPRDCFADGSGVPPATFRAAAHGDGARLEHFYFMSLTRTEYADATKKGNLGRLWNHSCNPNCLVDKRVAGDELRMGIFALRSIKAGEELRFNYNVDGTLDHVLFVLKADGVMGHDLGVNGRVNAGMAGGCRGEQSFETNPTTSGRPPGTSPRASPRAPRPRADLDKMAASCQICRSQNITAVRSDRENPQTSRNTAQRDQGHDFTRELTRFAEDHSDFVSRQEPTTILRPPSDDPKPDFHRRLDETETRIMDKGKTAGKALTDKGFQREPSGKEGSADSANEEEEEGPCVLLRCPVATGPSYGRGPEARGGGKTRVQKRRFRVPVKPASYDYYKPQTIIPDIPTKPQWVEDGEGQVINVCWNQLTLREGADGCTMYWIRVNKHVLESHVDLAPRRPSAAEEAAARRSSGPTLSPTITLKWTYAFAYYLTRNNLTEIFEDNQKDLEMAVGRPSPEKQRRRQRHGHNDPAPGAR</sequence>
<dbReference type="OrthoDB" id="308383at2759"/>
<organism evidence="11 12">
    <name type="scientific">Magnaporthiopsis poae (strain ATCC 64411 / 73-15)</name>
    <name type="common">Kentucky bluegrass fungus</name>
    <name type="synonym">Magnaporthe poae</name>
    <dbReference type="NCBI Taxonomy" id="644358"/>
    <lineage>
        <taxon>Eukaryota</taxon>
        <taxon>Fungi</taxon>
        <taxon>Dikarya</taxon>
        <taxon>Ascomycota</taxon>
        <taxon>Pezizomycotina</taxon>
        <taxon>Sordariomycetes</taxon>
        <taxon>Sordariomycetidae</taxon>
        <taxon>Magnaporthales</taxon>
        <taxon>Magnaporthaceae</taxon>
        <taxon>Magnaporthiopsis</taxon>
    </lineage>
</organism>
<comment type="subcellular location">
    <subcellularLocation>
        <location evidence="2">Chromosome</location>
    </subcellularLocation>
    <subcellularLocation>
        <location evidence="1">Nucleus</location>
    </subcellularLocation>
</comment>
<dbReference type="GO" id="GO:0005634">
    <property type="term" value="C:nucleus"/>
    <property type="evidence" value="ECO:0007669"/>
    <property type="project" value="UniProtKB-SubCell"/>
</dbReference>
<evidence type="ECO:0000256" key="3">
    <source>
        <dbReference type="ARBA" id="ARBA00022454"/>
    </source>
</evidence>
<dbReference type="GO" id="GO:0005694">
    <property type="term" value="C:chromosome"/>
    <property type="evidence" value="ECO:0007669"/>
    <property type="project" value="UniProtKB-SubCell"/>
</dbReference>
<reference evidence="11" key="4">
    <citation type="journal article" date="2015" name="G3 (Bethesda)">
        <title>Genome sequences of three phytopathogenic species of the Magnaporthaceae family of fungi.</title>
        <authorList>
            <person name="Okagaki L.H."/>
            <person name="Nunes C.C."/>
            <person name="Sailsbery J."/>
            <person name="Clay B."/>
            <person name="Brown D."/>
            <person name="John T."/>
            <person name="Oh Y."/>
            <person name="Young N."/>
            <person name="Fitzgerald M."/>
            <person name="Haas B.J."/>
            <person name="Zeng Q."/>
            <person name="Young S."/>
            <person name="Adiconis X."/>
            <person name="Fan L."/>
            <person name="Levin J.Z."/>
            <person name="Mitchell T.K."/>
            <person name="Okubara P.A."/>
            <person name="Farman M.L."/>
            <person name="Kohn L.M."/>
            <person name="Birren B."/>
            <person name="Ma L.-J."/>
            <person name="Dean R.A."/>
        </authorList>
    </citation>
    <scope>NUCLEOTIDE SEQUENCE</scope>
    <source>
        <strain evidence="11">ATCC 64411 / 73-15</strain>
    </source>
</reference>
<evidence type="ECO:0000256" key="5">
    <source>
        <dbReference type="ARBA" id="ARBA00022679"/>
    </source>
</evidence>
<dbReference type="SUPFAM" id="SSF82199">
    <property type="entry name" value="SET domain"/>
    <property type="match status" value="1"/>
</dbReference>
<reference evidence="10" key="3">
    <citation type="submission" date="2011-03" db="EMBL/GenBank/DDBJ databases">
        <title>Annotation of Magnaporthe poae ATCC 64411.</title>
        <authorList>
            <person name="Ma L.-J."/>
            <person name="Dead R."/>
            <person name="Young S.K."/>
            <person name="Zeng Q."/>
            <person name="Gargeya S."/>
            <person name="Fitzgerald M."/>
            <person name="Haas B."/>
            <person name="Abouelleil A."/>
            <person name="Alvarado L."/>
            <person name="Arachchi H.M."/>
            <person name="Berlin A."/>
            <person name="Brown A."/>
            <person name="Chapman S.B."/>
            <person name="Chen Z."/>
            <person name="Dunbar C."/>
            <person name="Freedman E."/>
            <person name="Gearin G."/>
            <person name="Gellesch M."/>
            <person name="Goldberg J."/>
            <person name="Griggs A."/>
            <person name="Gujja S."/>
            <person name="Heiman D."/>
            <person name="Howarth C."/>
            <person name="Larson L."/>
            <person name="Lui A."/>
            <person name="MacDonald P.J.P."/>
            <person name="Mehta T."/>
            <person name="Montmayeur A."/>
            <person name="Murphy C."/>
            <person name="Neiman D."/>
            <person name="Pearson M."/>
            <person name="Priest M."/>
            <person name="Roberts A."/>
            <person name="Saif S."/>
            <person name="Shea T."/>
            <person name="Shenoy N."/>
            <person name="Sisk P."/>
            <person name="Stolte C."/>
            <person name="Sykes S."/>
            <person name="Yandava C."/>
            <person name="Wortman J."/>
            <person name="Nusbaum C."/>
            <person name="Birren B."/>
        </authorList>
    </citation>
    <scope>NUCLEOTIDE SEQUENCE</scope>
    <source>
        <strain evidence="10">ATCC 64411</strain>
    </source>
</reference>
<protein>
    <recommendedName>
        <fullName evidence="9">SET domain-containing protein</fullName>
    </recommendedName>
</protein>
<gene>
    <name evidence="10" type="ORF">MAPG_10784</name>
</gene>
<reference evidence="12" key="2">
    <citation type="submission" date="2010-05" db="EMBL/GenBank/DDBJ databases">
        <title>The genome sequence of Magnaporthe poae strain ATCC 64411.</title>
        <authorList>
            <person name="Ma L.-J."/>
            <person name="Dead R."/>
            <person name="Young S."/>
            <person name="Zeng Q."/>
            <person name="Koehrsen M."/>
            <person name="Alvarado L."/>
            <person name="Berlin A."/>
            <person name="Chapman S.B."/>
            <person name="Chen Z."/>
            <person name="Freedman E."/>
            <person name="Gellesch M."/>
            <person name="Goldberg J."/>
            <person name="Griggs A."/>
            <person name="Gujja S."/>
            <person name="Heilman E.R."/>
            <person name="Heiman D."/>
            <person name="Hepburn T."/>
            <person name="Howarth C."/>
            <person name="Jen D."/>
            <person name="Larson L."/>
            <person name="Mehta T."/>
            <person name="Neiman D."/>
            <person name="Pearson M."/>
            <person name="Roberts A."/>
            <person name="Saif S."/>
            <person name="Shea T."/>
            <person name="Shenoy N."/>
            <person name="Sisk P."/>
            <person name="Stolte C."/>
            <person name="Sykes S."/>
            <person name="Walk T."/>
            <person name="White J."/>
            <person name="Yandava C."/>
            <person name="Haas B."/>
            <person name="Nusbaum C."/>
            <person name="Birren B."/>
        </authorList>
    </citation>
    <scope>NUCLEOTIDE SEQUENCE [LARGE SCALE GENOMIC DNA]</scope>
    <source>
        <strain evidence="12">ATCC 64411 / 73-15</strain>
    </source>
</reference>
<evidence type="ECO:0000313" key="10">
    <source>
        <dbReference type="EMBL" id="KLU91835.1"/>
    </source>
</evidence>
<keyword evidence="5" id="KW-0808">Transferase</keyword>
<dbReference type="eggNOG" id="KOG4442">
    <property type="taxonomic scope" value="Eukaryota"/>
</dbReference>
<dbReference type="InterPro" id="IPR050777">
    <property type="entry name" value="SET2_Histone-Lys_MeTrsfase"/>
</dbReference>
<dbReference type="PROSITE" id="PS50280">
    <property type="entry name" value="SET"/>
    <property type="match status" value="1"/>
</dbReference>
<dbReference type="GO" id="GO:0032259">
    <property type="term" value="P:methylation"/>
    <property type="evidence" value="ECO:0007669"/>
    <property type="project" value="UniProtKB-KW"/>
</dbReference>
<keyword evidence="12" id="KW-1185">Reference proteome</keyword>
<evidence type="ECO:0000313" key="11">
    <source>
        <dbReference type="EnsemblFungi" id="MAPG_10784T0"/>
    </source>
</evidence>
<evidence type="ECO:0000259" key="9">
    <source>
        <dbReference type="PROSITE" id="PS50280"/>
    </source>
</evidence>
<evidence type="ECO:0000256" key="4">
    <source>
        <dbReference type="ARBA" id="ARBA00022603"/>
    </source>
</evidence>
<evidence type="ECO:0000256" key="2">
    <source>
        <dbReference type="ARBA" id="ARBA00004286"/>
    </source>
</evidence>
<proteinExistence type="predicted"/>
<evidence type="ECO:0000256" key="1">
    <source>
        <dbReference type="ARBA" id="ARBA00004123"/>
    </source>
</evidence>
<dbReference type="InterPro" id="IPR001214">
    <property type="entry name" value="SET_dom"/>
</dbReference>
<dbReference type="STRING" id="644358.A0A0C4EDI4"/>
<feature type="region of interest" description="Disordered" evidence="8">
    <location>
        <begin position="501"/>
        <end position="529"/>
    </location>
</feature>
<keyword evidence="6" id="KW-0949">S-adenosyl-L-methionine</keyword>
<name>A0A0C4EDI4_MAGP6</name>
<feature type="compositionally biased region" description="Basic and acidic residues" evidence="8">
    <location>
        <begin position="288"/>
        <end position="333"/>
    </location>
</feature>
<dbReference type="Gene3D" id="2.170.270.10">
    <property type="entry name" value="SET domain"/>
    <property type="match status" value="1"/>
</dbReference>
<reference evidence="11" key="5">
    <citation type="submission" date="2015-06" db="UniProtKB">
        <authorList>
            <consortium name="EnsemblFungi"/>
        </authorList>
    </citation>
    <scope>IDENTIFICATION</scope>
    <source>
        <strain evidence="11">ATCC 64411</strain>
    </source>
</reference>
<feature type="compositionally biased region" description="Polar residues" evidence="8">
    <location>
        <begin position="246"/>
        <end position="255"/>
    </location>
</feature>
<dbReference type="Gene3D" id="1.20.120.1750">
    <property type="match status" value="1"/>
</dbReference>
<dbReference type="GO" id="GO:0008168">
    <property type="term" value="F:methyltransferase activity"/>
    <property type="evidence" value="ECO:0007669"/>
    <property type="project" value="UniProtKB-KW"/>
</dbReference>
<keyword evidence="7" id="KW-0539">Nucleus</keyword>
<feature type="region of interest" description="Disordered" evidence="8">
    <location>
        <begin position="236"/>
        <end position="345"/>
    </location>
</feature>
<keyword evidence="3" id="KW-0158">Chromosome</keyword>